<dbReference type="InterPro" id="IPR045214">
    <property type="entry name" value="Surf1/Surf4"/>
</dbReference>
<evidence type="ECO:0000256" key="1">
    <source>
        <dbReference type="ARBA" id="ARBA00004370"/>
    </source>
</evidence>
<evidence type="ECO:0000256" key="6">
    <source>
        <dbReference type="RuleBase" id="RU363076"/>
    </source>
</evidence>
<keyword evidence="5 6" id="KW-0472">Membrane</keyword>
<keyword evidence="8" id="KW-1185">Reference proteome</keyword>
<feature type="transmembrane region" description="Helical" evidence="6">
    <location>
        <begin position="209"/>
        <end position="229"/>
    </location>
</feature>
<feature type="transmembrane region" description="Helical" evidence="6">
    <location>
        <begin position="7"/>
        <end position="29"/>
    </location>
</feature>
<evidence type="ECO:0000313" key="8">
    <source>
        <dbReference type="Proteomes" id="UP001165413"/>
    </source>
</evidence>
<dbReference type="EMBL" id="JANATA010000014">
    <property type="protein sequence ID" value="MCP3429009.1"/>
    <property type="molecule type" value="Genomic_DNA"/>
</dbReference>
<gene>
    <name evidence="7" type="ORF">NLF92_08640</name>
</gene>
<dbReference type="RefSeq" id="WP_254100877.1">
    <property type="nucleotide sequence ID" value="NZ_JANATA010000014.1"/>
</dbReference>
<organism evidence="7 8">
    <name type="scientific">Opacimonas viscosa</name>
    <dbReference type="NCBI Taxonomy" id="2961944"/>
    <lineage>
        <taxon>Bacteria</taxon>
        <taxon>Pseudomonadati</taxon>
        <taxon>Pseudomonadota</taxon>
        <taxon>Gammaproteobacteria</taxon>
        <taxon>Alteromonadales</taxon>
        <taxon>Alteromonadaceae</taxon>
        <taxon>Opacimonas</taxon>
    </lineage>
</organism>
<sequence length="242" mass="27805">MKNNNKSLTFISHGVVLIVFICLCILGTWQSQRYFAKQERLETIAQKTQYRAFTFQDVLDYPNQINDLHVTDTVQELSDKWFWLDNRQIDGQVGYELIIPGLTDIGWVLINFGWVKGDKSRLLLPDISYLGTTPLSVTGAIVVPGNNRFVTETAANDGKFPKLIQQVEFSVLSTFSDIELQPFMLKMTEPSEQFIRRWQPVVMAPEKHIGYAIQWFGLAIALCVIYWRLLVKQQRPAGRDTT</sequence>
<dbReference type="PROSITE" id="PS50895">
    <property type="entry name" value="SURF1"/>
    <property type="match status" value="1"/>
</dbReference>
<dbReference type="PANTHER" id="PTHR23427:SF2">
    <property type="entry name" value="SURFEIT LOCUS PROTEIN 1"/>
    <property type="match status" value="1"/>
</dbReference>
<reference evidence="7" key="1">
    <citation type="submission" date="2022-07" db="EMBL/GenBank/DDBJ databases">
        <title>Characterization of the Novel Bacterium Alteromonas immobilis LMIT006 and Alteromonas gregis LMIT007.</title>
        <authorList>
            <person name="Lin X."/>
        </authorList>
    </citation>
    <scope>NUCLEOTIDE SEQUENCE</scope>
    <source>
        <strain evidence="7">LMIT007</strain>
    </source>
</reference>
<evidence type="ECO:0000256" key="2">
    <source>
        <dbReference type="ARBA" id="ARBA00007165"/>
    </source>
</evidence>
<dbReference type="Pfam" id="PF02104">
    <property type="entry name" value="SURF1"/>
    <property type="match status" value="1"/>
</dbReference>
<comment type="similarity">
    <text evidence="2 6">Belongs to the SURF1 family.</text>
</comment>
<comment type="subcellular location">
    <subcellularLocation>
        <location evidence="6">Cell membrane</location>
        <topology evidence="6">Multi-pass membrane protein</topology>
    </subcellularLocation>
    <subcellularLocation>
        <location evidence="1">Membrane</location>
    </subcellularLocation>
</comment>
<protein>
    <recommendedName>
        <fullName evidence="6">SURF1-like protein</fullName>
    </recommendedName>
</protein>
<proteinExistence type="inferred from homology"/>
<evidence type="ECO:0000256" key="5">
    <source>
        <dbReference type="ARBA" id="ARBA00023136"/>
    </source>
</evidence>
<dbReference type="Proteomes" id="UP001165413">
    <property type="component" value="Unassembled WGS sequence"/>
</dbReference>
<dbReference type="AlphaFoldDB" id="A0AA42BLV6"/>
<comment type="caution">
    <text evidence="7">The sequence shown here is derived from an EMBL/GenBank/DDBJ whole genome shotgun (WGS) entry which is preliminary data.</text>
</comment>
<accession>A0AA42BLV6</accession>
<keyword evidence="3 6" id="KW-0812">Transmembrane</keyword>
<dbReference type="InterPro" id="IPR002994">
    <property type="entry name" value="Surf1/Shy1"/>
</dbReference>
<dbReference type="GO" id="GO:0005886">
    <property type="term" value="C:plasma membrane"/>
    <property type="evidence" value="ECO:0007669"/>
    <property type="project" value="UniProtKB-SubCell"/>
</dbReference>
<dbReference type="PANTHER" id="PTHR23427">
    <property type="entry name" value="SURFEIT LOCUS PROTEIN"/>
    <property type="match status" value="1"/>
</dbReference>
<keyword evidence="4 6" id="KW-1133">Transmembrane helix</keyword>
<name>A0AA42BLV6_9ALTE</name>
<dbReference type="CDD" id="cd06662">
    <property type="entry name" value="SURF1"/>
    <property type="match status" value="1"/>
</dbReference>
<evidence type="ECO:0000256" key="3">
    <source>
        <dbReference type="ARBA" id="ARBA00022692"/>
    </source>
</evidence>
<evidence type="ECO:0000256" key="4">
    <source>
        <dbReference type="ARBA" id="ARBA00022989"/>
    </source>
</evidence>
<keyword evidence="6" id="KW-1003">Cell membrane</keyword>
<evidence type="ECO:0000313" key="7">
    <source>
        <dbReference type="EMBL" id="MCP3429009.1"/>
    </source>
</evidence>